<reference evidence="1 2" key="1">
    <citation type="journal article" date="2019" name="Commun. Biol.">
        <title>The bagworm genome reveals a unique fibroin gene that provides high tensile strength.</title>
        <authorList>
            <person name="Kono N."/>
            <person name="Nakamura H."/>
            <person name="Ohtoshi R."/>
            <person name="Tomita M."/>
            <person name="Numata K."/>
            <person name="Arakawa K."/>
        </authorList>
    </citation>
    <scope>NUCLEOTIDE SEQUENCE [LARGE SCALE GENOMIC DNA]</scope>
</reference>
<accession>A0A4C1XT56</accession>
<name>A0A4C1XT56_EUMVA</name>
<protein>
    <submittedName>
        <fullName evidence="1">Uncharacterized protein</fullName>
    </submittedName>
</protein>
<keyword evidence="2" id="KW-1185">Reference proteome</keyword>
<evidence type="ECO:0000313" key="1">
    <source>
        <dbReference type="EMBL" id="GBP66172.1"/>
    </source>
</evidence>
<dbReference type="AlphaFoldDB" id="A0A4C1XT56"/>
<proteinExistence type="predicted"/>
<gene>
    <name evidence="1" type="ORF">EVAR_81829_1</name>
</gene>
<dbReference type="EMBL" id="BGZK01000950">
    <property type="protein sequence ID" value="GBP66172.1"/>
    <property type="molecule type" value="Genomic_DNA"/>
</dbReference>
<organism evidence="1 2">
    <name type="scientific">Eumeta variegata</name>
    <name type="common">Bagworm moth</name>
    <name type="synonym">Eumeta japonica</name>
    <dbReference type="NCBI Taxonomy" id="151549"/>
    <lineage>
        <taxon>Eukaryota</taxon>
        <taxon>Metazoa</taxon>
        <taxon>Ecdysozoa</taxon>
        <taxon>Arthropoda</taxon>
        <taxon>Hexapoda</taxon>
        <taxon>Insecta</taxon>
        <taxon>Pterygota</taxon>
        <taxon>Neoptera</taxon>
        <taxon>Endopterygota</taxon>
        <taxon>Lepidoptera</taxon>
        <taxon>Glossata</taxon>
        <taxon>Ditrysia</taxon>
        <taxon>Tineoidea</taxon>
        <taxon>Psychidae</taxon>
        <taxon>Oiketicinae</taxon>
        <taxon>Eumeta</taxon>
    </lineage>
</organism>
<sequence length="93" mass="10074">MAGSSSMSISDNFAKAASRSLPKVGSGATCRVELPGLACPPAIVQRRVIGGHEKGRALRPIVDTTLVRFSFCKIELFDGGEMLLGRWEVLWRL</sequence>
<comment type="caution">
    <text evidence="1">The sequence shown here is derived from an EMBL/GenBank/DDBJ whole genome shotgun (WGS) entry which is preliminary data.</text>
</comment>
<evidence type="ECO:0000313" key="2">
    <source>
        <dbReference type="Proteomes" id="UP000299102"/>
    </source>
</evidence>
<dbReference type="Proteomes" id="UP000299102">
    <property type="component" value="Unassembled WGS sequence"/>
</dbReference>